<dbReference type="Gene3D" id="2.10.60.10">
    <property type="entry name" value="CD59"/>
    <property type="match status" value="1"/>
</dbReference>
<dbReference type="GO" id="GO:0098552">
    <property type="term" value="C:side of membrane"/>
    <property type="evidence" value="ECO:0007669"/>
    <property type="project" value="UniProtKB-KW"/>
</dbReference>
<dbReference type="KEGG" id="pmrn:116957322"/>
<feature type="chain" id="PRO_5042509613" evidence="3">
    <location>
        <begin position="22"/>
        <end position="133"/>
    </location>
</feature>
<organism evidence="4 5">
    <name type="scientific">Petromyzon marinus</name>
    <name type="common">Sea lamprey</name>
    <dbReference type="NCBI Taxonomy" id="7757"/>
    <lineage>
        <taxon>Eukaryota</taxon>
        <taxon>Metazoa</taxon>
        <taxon>Chordata</taxon>
        <taxon>Craniata</taxon>
        <taxon>Vertebrata</taxon>
        <taxon>Cyclostomata</taxon>
        <taxon>Hyperoartia</taxon>
        <taxon>Petromyzontiformes</taxon>
        <taxon>Petromyzontidae</taxon>
        <taxon>Petromyzon</taxon>
    </lineage>
</organism>
<dbReference type="PANTHER" id="PTHR10036">
    <property type="entry name" value="CD59 GLYCOPROTEIN"/>
    <property type="match status" value="1"/>
</dbReference>
<evidence type="ECO:0000256" key="3">
    <source>
        <dbReference type="SAM" id="SignalP"/>
    </source>
</evidence>
<dbReference type="RefSeq" id="XP_032835292.1">
    <property type="nucleotide sequence ID" value="XM_032979401.1"/>
</dbReference>
<name>A0AAJ7UI86_PETMA</name>
<accession>A0AAJ7UI86</accession>
<dbReference type="CDD" id="cd23553">
    <property type="entry name" value="TFP_LU_ECD_Ly6PGE"/>
    <property type="match status" value="1"/>
</dbReference>
<keyword evidence="4" id="KW-1185">Reference proteome</keyword>
<dbReference type="Proteomes" id="UP001318040">
    <property type="component" value="Chromosome 72"/>
</dbReference>
<protein>
    <submittedName>
        <fullName evidence="5">Ly6/PLAUR domain-containing protein 6-like isoform X1</fullName>
    </submittedName>
</protein>
<dbReference type="SUPFAM" id="SSF57302">
    <property type="entry name" value="Snake toxin-like"/>
    <property type="match status" value="1"/>
</dbReference>
<sequence>MTSHLPGLLLVALLFVSEVHSLKCYSCPPTINKTECNEGGLITCPDELSNTCATILVYKGSTYAVTKQCMTKVYCDTLKAFDATYSGATLSTTCCQGDGCNVNAAPPRPPGAAHVTLALLGVATSVVVSRALV</sequence>
<evidence type="ECO:0000256" key="1">
    <source>
        <dbReference type="ARBA" id="ARBA00022729"/>
    </source>
</evidence>
<reference evidence="5" key="1">
    <citation type="submission" date="2025-08" db="UniProtKB">
        <authorList>
            <consortium name="RefSeq"/>
        </authorList>
    </citation>
    <scope>IDENTIFICATION</scope>
    <source>
        <tissue evidence="5">Sperm</tissue>
    </source>
</reference>
<gene>
    <name evidence="5" type="primary">LOC116957322</name>
</gene>
<dbReference type="InterPro" id="IPR045860">
    <property type="entry name" value="Snake_toxin-like_sf"/>
</dbReference>
<evidence type="ECO:0000313" key="4">
    <source>
        <dbReference type="Proteomes" id="UP001318040"/>
    </source>
</evidence>
<feature type="signal peptide" evidence="3">
    <location>
        <begin position="1"/>
        <end position="21"/>
    </location>
</feature>
<dbReference type="AlphaFoldDB" id="A0AAJ7UI86"/>
<keyword evidence="2" id="KW-1015">Disulfide bond</keyword>
<proteinExistence type="predicted"/>
<keyword evidence="1 3" id="KW-0732">Signal</keyword>
<evidence type="ECO:0000256" key="2">
    <source>
        <dbReference type="ARBA" id="ARBA00023157"/>
    </source>
</evidence>
<dbReference type="Pfam" id="PF16975">
    <property type="entry name" value="UPAR_LY6_2"/>
    <property type="match status" value="1"/>
</dbReference>
<evidence type="ECO:0000313" key="5">
    <source>
        <dbReference type="RefSeq" id="XP_032835292.1"/>
    </source>
</evidence>
<dbReference type="PANTHER" id="PTHR10036:SF3">
    <property type="entry name" value="PROTEIN SLEEPLESS-RELATED"/>
    <property type="match status" value="1"/>
</dbReference>